<protein>
    <submittedName>
        <fullName evidence="3">Putative sporulation associated protein</fullName>
    </submittedName>
</protein>
<reference evidence="4" key="1">
    <citation type="journal article" date="2013" name="Genome Announc.">
        <title>Draft genome sequence of the ascomycete Phaeoacremonium aleophilum strain UCR-PA7, a causal agent of the esca disease complex in grapevines.</title>
        <authorList>
            <person name="Blanco-Ulate B."/>
            <person name="Rolshausen P."/>
            <person name="Cantu D."/>
        </authorList>
    </citation>
    <scope>NUCLEOTIDE SEQUENCE [LARGE SCALE GENOMIC DNA]</scope>
    <source>
        <strain evidence="4">UCR-PA7</strain>
    </source>
</reference>
<accession>R8BCW0</accession>
<keyword evidence="4" id="KW-1185">Reference proteome</keyword>
<evidence type="ECO:0000313" key="4">
    <source>
        <dbReference type="Proteomes" id="UP000014074"/>
    </source>
</evidence>
<feature type="region of interest" description="Disordered" evidence="1">
    <location>
        <begin position="162"/>
        <end position="183"/>
    </location>
</feature>
<dbReference type="Pfam" id="PF09994">
    <property type="entry name" value="T6SS_Tle1-like_cat"/>
    <property type="match status" value="1"/>
</dbReference>
<dbReference type="Proteomes" id="UP000014074">
    <property type="component" value="Unassembled WGS sequence"/>
</dbReference>
<dbReference type="PANTHER" id="PTHR33840:SF2">
    <property type="entry name" value="TLE1 PHOSPHOLIPASE DOMAIN-CONTAINING PROTEIN"/>
    <property type="match status" value="1"/>
</dbReference>
<evidence type="ECO:0000313" key="3">
    <source>
        <dbReference type="EMBL" id="EON97130.1"/>
    </source>
</evidence>
<sequence>MPGTILEPTKLILCFDGTGNTFTGSNQDTNVVKLLGKLDRHHPKQYHYYQTGVGTYDVNETSVNKSWFGGMKSSMSKTIDQGLGTTFDAHVMAGYRFLMRYYSTGDKIYMFGFSRGAFTARFLARMVHTVGLLCKGNEEMVPFAYRLFQRYLKVRDYKGEQPTAATNPSHEMQPLLDNSKQDGEEYQKVRDEITAFCNTFCRQEPLDAKGTVEGNVKVFFLGIWDCVNSVAVLEGEPPHPVPVTGTAHFVRHAVAVDERRVKFKPALIVQDVRSSADSKEDIKEVWFPGNHGDVGGGWPAEKDHPLENNKQMTYWEYLKNLWTTRRGNGPTVKGSPGRFQLSDISLAWMIQQLELVGSEHSLAAVEWSENAVKGFKDEYKTHKEHAMKAYMHDTLSFSRGTGLFKVLFWMFLEWLPTITRWELDEHGSWERKRFPLNRGATRDIPEDAVFHESLKLRLRDVPSYNPQNNGGDKTKPCFTEKRGEDFVLIEKKADGYETDHQTYRLPRRSKLLTAFDTDTSVNYMTRLEFERFNLSHNHSKAKLENMKAHCIEAGIGDTNTRNDSNDIATIWDQIQPAHPNA</sequence>
<evidence type="ECO:0000259" key="2">
    <source>
        <dbReference type="Pfam" id="PF09994"/>
    </source>
</evidence>
<dbReference type="PANTHER" id="PTHR33840">
    <property type="match status" value="1"/>
</dbReference>
<dbReference type="HOGENOM" id="CLU_005049_0_2_1"/>
<dbReference type="KEGG" id="tmn:UCRPA7_7361"/>
<name>R8BCW0_PHAM7</name>
<dbReference type="EMBL" id="KB933286">
    <property type="protein sequence ID" value="EON97130.1"/>
    <property type="molecule type" value="Genomic_DNA"/>
</dbReference>
<dbReference type="InterPro" id="IPR018712">
    <property type="entry name" value="Tle1-like_cat"/>
</dbReference>
<dbReference type="GeneID" id="19328113"/>
<gene>
    <name evidence="3" type="ORF">UCRPA7_7361</name>
</gene>
<feature type="domain" description="T6SS Phospholipase effector Tle1-like catalytic" evidence="2">
    <location>
        <begin position="10"/>
        <end position="352"/>
    </location>
</feature>
<dbReference type="RefSeq" id="XP_007918084.1">
    <property type="nucleotide sequence ID" value="XM_007919893.1"/>
</dbReference>
<proteinExistence type="predicted"/>
<organism evidence="3 4">
    <name type="scientific">Phaeoacremonium minimum (strain UCR-PA7)</name>
    <name type="common">Esca disease fungus</name>
    <name type="synonym">Togninia minima</name>
    <dbReference type="NCBI Taxonomy" id="1286976"/>
    <lineage>
        <taxon>Eukaryota</taxon>
        <taxon>Fungi</taxon>
        <taxon>Dikarya</taxon>
        <taxon>Ascomycota</taxon>
        <taxon>Pezizomycotina</taxon>
        <taxon>Sordariomycetes</taxon>
        <taxon>Sordariomycetidae</taxon>
        <taxon>Togniniales</taxon>
        <taxon>Togniniaceae</taxon>
        <taxon>Phaeoacremonium</taxon>
    </lineage>
</organism>
<dbReference type="OrthoDB" id="3162439at2759"/>
<dbReference type="eggNOG" id="ENOG502QVC6">
    <property type="taxonomic scope" value="Eukaryota"/>
</dbReference>
<dbReference type="AlphaFoldDB" id="R8BCW0"/>
<evidence type="ECO:0000256" key="1">
    <source>
        <dbReference type="SAM" id="MobiDB-lite"/>
    </source>
</evidence>